<dbReference type="RefSeq" id="XP_028876196.1">
    <property type="nucleotide sequence ID" value="XM_029020189.1"/>
</dbReference>
<sequence length="1041" mass="118111">MMNVWSLKRFSSTTGSSITSSSNSIGYFAYSINSKIIVFDINSMIDGSNGNIMLKSNTFNRVVIDIQGETKNIRPWKDFSANKSQDYITLEPFCKFWVKSVFVNDLQWGPYTQSRWSILFSSLNNGVVHIWLVPNIDSYSLPNYSPIPCFELLDLVYNSLTTETDSKLVEFDWDTMKAVKGNISQNLCTDLMLNTDTPIAYSCVLSVQKSEISFKNNGFALFSACWNEFFVVYAIDICENPEESCKTTINKILTSEQKYLFESFPITPKVNCRPLILTRIPDKKLDEIVTSCLITEFWSSGKELLFEIYTGSSEGKIQIFKFSILEDSRDIKCLGHNLINKSCPSVPITQLSYKPVSNISNGKEHILLASKGTNIFFGKVGVEGMNCEILKPTIHNIKFSHQMPIKTAKYMEDIIYNEKIFDTAFLTVDQSGLGILHIVDLEKKTFNSVQVLTMSKLNDAPSMFPNLDQSSNNSSNDLESSNQNLNKSFSLESLQNVPSSIKSIKNSNNDFRLISFENPLVPGQFYNFKKKSLHNFSIAVTNSAALNTIRLIIVFNNFSPMDHICNRISNHFIHTESLINNYSDFEDEKCLYNLSKAVSQAFTLNDIRLILAGPLTMNKIPLLEEIDEKPPKGHEDLIQPKEVSGSNSNGSLNEDTNKKMSSFLNLKLGEKLRLKVKDEESCKDESSDEVLNVFFSIFYEIIPLELIKDAISYNLIEDEFPQDITSFFNIYKPIFSNLILLIFCYIIEIEPFIPKSLEYVVGCKDKNNSFETLVKTLNQAVPLSELPNKELEKSNLSKESMLSLLFKIIYLVRILNSLRCLVVLLYSRSNETVDPSVIKREEQMSIYLVKLQYYIQLQITQVYHVEFLGLQPNLSVTAGLKYIWSCVKESKPIYLSQIALSDKGLGEYFQDLIDNSCCLISEPPYNLYQCLNKHQEFMDSKTFDAGSSNSNSNSNFKDGCVSSVPICPITFLPVNVFAMHKHLSCNFCGKVIFIPTEMINQTCIQSGKDLSSSISIFEKISLRGGYYTCQFCLNVTELLDI</sequence>
<feature type="compositionally biased region" description="Basic and acidic residues" evidence="1">
    <location>
        <begin position="630"/>
        <end position="639"/>
    </location>
</feature>
<reference evidence="2 3" key="1">
    <citation type="submission" date="2016-10" db="EMBL/GenBank/DDBJ databases">
        <title>Reductive evolution of mitochondrial metabolism and differential evolution of invasion-related proteins in Cryptosporidium.</title>
        <authorList>
            <person name="Liu S."/>
            <person name="Roellig D.M."/>
            <person name="Guo Y."/>
            <person name="Li N."/>
            <person name="Frace M.A."/>
            <person name="Tang K."/>
            <person name="Zhang L."/>
            <person name="Feng Y."/>
            <person name="Xiao L."/>
        </authorList>
    </citation>
    <scope>NUCLEOTIDE SEQUENCE [LARGE SCALE GENOMIC DNA]</scope>
    <source>
        <strain evidence="2">39726</strain>
    </source>
</reference>
<protein>
    <submittedName>
        <fullName evidence="2">Uncharacterized protein</fullName>
    </submittedName>
</protein>
<comment type="caution">
    <text evidence="2">The sequence shown here is derived from an EMBL/GenBank/DDBJ whole genome shotgun (WGS) entry which is preliminary data.</text>
</comment>
<evidence type="ECO:0000313" key="3">
    <source>
        <dbReference type="Proteomes" id="UP000186176"/>
    </source>
</evidence>
<dbReference type="Proteomes" id="UP000186176">
    <property type="component" value="Unassembled WGS sequence"/>
</dbReference>
<keyword evidence="3" id="KW-1185">Reference proteome</keyword>
<evidence type="ECO:0000313" key="2">
    <source>
        <dbReference type="EMBL" id="OII75160.1"/>
    </source>
</evidence>
<dbReference type="AlphaFoldDB" id="A0A1J4MLU0"/>
<dbReference type="EMBL" id="LRBP01000004">
    <property type="protein sequence ID" value="OII75160.1"/>
    <property type="molecule type" value="Genomic_DNA"/>
</dbReference>
<name>A0A1J4MLU0_9CRYT</name>
<proteinExistence type="predicted"/>
<dbReference type="VEuPathDB" id="CryptoDB:cubi_03176"/>
<evidence type="ECO:0000256" key="1">
    <source>
        <dbReference type="SAM" id="MobiDB-lite"/>
    </source>
</evidence>
<feature type="region of interest" description="Disordered" evidence="1">
    <location>
        <begin position="630"/>
        <end position="652"/>
    </location>
</feature>
<accession>A0A1J4MLU0</accession>
<dbReference type="OrthoDB" id="340461at2759"/>
<dbReference type="GeneID" id="39979968"/>
<gene>
    <name evidence="2" type="ORF">cubi_03176</name>
</gene>
<organism evidence="2 3">
    <name type="scientific">Cryptosporidium ubiquitum</name>
    <dbReference type="NCBI Taxonomy" id="857276"/>
    <lineage>
        <taxon>Eukaryota</taxon>
        <taxon>Sar</taxon>
        <taxon>Alveolata</taxon>
        <taxon>Apicomplexa</taxon>
        <taxon>Conoidasida</taxon>
        <taxon>Coccidia</taxon>
        <taxon>Eucoccidiorida</taxon>
        <taxon>Eimeriorina</taxon>
        <taxon>Cryptosporidiidae</taxon>
        <taxon>Cryptosporidium</taxon>
    </lineage>
</organism>